<protein>
    <submittedName>
        <fullName evidence="5">NUDIX hydrolase</fullName>
    </submittedName>
</protein>
<dbReference type="Proteomes" id="UP000034682">
    <property type="component" value="Unassembled WGS sequence"/>
</dbReference>
<keyword evidence="2 3" id="KW-0378">Hydrolase</keyword>
<organism evidence="5 6">
    <name type="scientific">Candidatus Giovannonibacteria bacterium GW2011_GWB1_47_6b</name>
    <dbReference type="NCBI Taxonomy" id="1618655"/>
    <lineage>
        <taxon>Bacteria</taxon>
        <taxon>Candidatus Giovannoniibacteriota</taxon>
    </lineage>
</organism>
<dbReference type="InterPro" id="IPR015797">
    <property type="entry name" value="NUDIX_hydrolase-like_dom_sf"/>
</dbReference>
<evidence type="ECO:0000256" key="2">
    <source>
        <dbReference type="ARBA" id="ARBA00022801"/>
    </source>
</evidence>
<evidence type="ECO:0000259" key="4">
    <source>
        <dbReference type="PROSITE" id="PS51462"/>
    </source>
</evidence>
<comment type="similarity">
    <text evidence="3">Belongs to the Nudix hydrolase family.</text>
</comment>
<feature type="domain" description="Nudix hydrolase" evidence="4">
    <location>
        <begin position="4"/>
        <end position="132"/>
    </location>
</feature>
<reference evidence="5 6" key="1">
    <citation type="journal article" date="2015" name="Nature">
        <title>rRNA introns, odd ribosomes, and small enigmatic genomes across a large radiation of phyla.</title>
        <authorList>
            <person name="Brown C.T."/>
            <person name="Hug L.A."/>
            <person name="Thomas B.C."/>
            <person name="Sharon I."/>
            <person name="Castelle C.J."/>
            <person name="Singh A."/>
            <person name="Wilkins M.J."/>
            <person name="Williams K.H."/>
            <person name="Banfield J.F."/>
        </authorList>
    </citation>
    <scope>NUCLEOTIDE SEQUENCE [LARGE SCALE GENOMIC DNA]</scope>
</reference>
<accession>A0A0G1T5Q8</accession>
<dbReference type="GO" id="GO:0016787">
    <property type="term" value="F:hydrolase activity"/>
    <property type="evidence" value="ECO:0007669"/>
    <property type="project" value="UniProtKB-KW"/>
</dbReference>
<dbReference type="Gene3D" id="3.90.79.10">
    <property type="entry name" value="Nucleoside Triphosphate Pyrophosphohydrolase"/>
    <property type="match status" value="1"/>
</dbReference>
<evidence type="ECO:0000256" key="1">
    <source>
        <dbReference type="ARBA" id="ARBA00001946"/>
    </source>
</evidence>
<comment type="cofactor">
    <cofactor evidence="1">
        <name>Mg(2+)</name>
        <dbReference type="ChEBI" id="CHEBI:18420"/>
    </cofactor>
</comment>
<dbReference type="PRINTS" id="PR00502">
    <property type="entry name" value="NUDIXFAMILY"/>
</dbReference>
<dbReference type="Pfam" id="PF00293">
    <property type="entry name" value="NUDIX"/>
    <property type="match status" value="1"/>
</dbReference>
<comment type="caution">
    <text evidence="5">The sequence shown here is derived from an EMBL/GenBank/DDBJ whole genome shotgun (WGS) entry which is preliminary data.</text>
</comment>
<dbReference type="PANTHER" id="PTHR43046">
    <property type="entry name" value="GDP-MANNOSE MANNOSYL HYDROLASE"/>
    <property type="match status" value="1"/>
</dbReference>
<evidence type="ECO:0000256" key="3">
    <source>
        <dbReference type="RuleBase" id="RU003476"/>
    </source>
</evidence>
<dbReference type="PROSITE" id="PS00893">
    <property type="entry name" value="NUDIX_BOX"/>
    <property type="match status" value="1"/>
</dbReference>
<proteinExistence type="inferred from homology"/>
<gene>
    <name evidence="5" type="ORF">UY02_C0006G0006</name>
</gene>
<evidence type="ECO:0000313" key="6">
    <source>
        <dbReference type="Proteomes" id="UP000034682"/>
    </source>
</evidence>
<evidence type="ECO:0000313" key="5">
    <source>
        <dbReference type="EMBL" id="KKU77139.1"/>
    </source>
</evidence>
<dbReference type="PROSITE" id="PS51462">
    <property type="entry name" value="NUDIX"/>
    <property type="match status" value="1"/>
</dbReference>
<dbReference type="AlphaFoldDB" id="A0A0G1T5Q8"/>
<dbReference type="InterPro" id="IPR000086">
    <property type="entry name" value="NUDIX_hydrolase_dom"/>
</dbReference>
<dbReference type="SUPFAM" id="SSF55811">
    <property type="entry name" value="Nudix"/>
    <property type="match status" value="1"/>
</dbReference>
<dbReference type="CDD" id="cd02883">
    <property type="entry name" value="NUDIX_Hydrolase"/>
    <property type="match status" value="1"/>
</dbReference>
<sequence>MTSPFCHSVGAVIKNSKGEYLMLYRLVKPIGLAMPAGHVESGEEPGDAIRREVLEETGIRVINMTRRWESIVSVGCSRGIATHIWHVFEVKSYQGEPELKEPRKHKFVRFMSPDEIRQYAARKDFDPSWSRFILKDLGIL</sequence>
<dbReference type="PANTHER" id="PTHR43046:SF14">
    <property type="entry name" value="MUTT_NUDIX FAMILY PROTEIN"/>
    <property type="match status" value="1"/>
</dbReference>
<dbReference type="InterPro" id="IPR020084">
    <property type="entry name" value="NUDIX_hydrolase_CS"/>
</dbReference>
<name>A0A0G1T5Q8_9BACT</name>
<dbReference type="InterPro" id="IPR020476">
    <property type="entry name" value="Nudix_hydrolase"/>
</dbReference>
<dbReference type="EMBL" id="LCOK01000006">
    <property type="protein sequence ID" value="KKU77139.1"/>
    <property type="molecule type" value="Genomic_DNA"/>
</dbReference>